<reference evidence="8 9" key="1">
    <citation type="submission" date="2024-11" db="EMBL/GenBank/DDBJ databases">
        <title>Adaptive evolution of stress response genes in parasites aligns with host niche diversity.</title>
        <authorList>
            <person name="Hahn C."/>
            <person name="Resl P."/>
        </authorList>
    </citation>
    <scope>NUCLEOTIDE SEQUENCE [LARGE SCALE GENOMIC DNA]</scope>
    <source>
        <strain evidence="8">EGGRZ-B1_66</strain>
        <tissue evidence="8">Body</tissue>
    </source>
</reference>
<evidence type="ECO:0000256" key="3">
    <source>
        <dbReference type="ARBA" id="ARBA00022475"/>
    </source>
</evidence>
<dbReference type="InterPro" id="IPR050895">
    <property type="entry name" value="XK-related_scramblase"/>
</dbReference>
<comment type="similarity">
    <text evidence="2 7">Belongs to the XK family.</text>
</comment>
<comment type="subcellular location">
    <subcellularLocation>
        <location evidence="1">Cell membrane</location>
        <topology evidence="1">Multi-pass membrane protein</topology>
    </subcellularLocation>
    <subcellularLocation>
        <location evidence="7">Membrane</location>
        <topology evidence="7">Multi-pass membrane protein</topology>
    </subcellularLocation>
</comment>
<feature type="transmembrane region" description="Helical" evidence="7">
    <location>
        <begin position="12"/>
        <end position="39"/>
    </location>
</feature>
<dbReference type="PANTHER" id="PTHR16024">
    <property type="entry name" value="XK-RELATED PROTEIN"/>
    <property type="match status" value="1"/>
</dbReference>
<protein>
    <recommendedName>
        <fullName evidence="7">XK-related protein</fullName>
    </recommendedName>
</protein>
<dbReference type="GO" id="GO:0005886">
    <property type="term" value="C:plasma membrane"/>
    <property type="evidence" value="ECO:0007669"/>
    <property type="project" value="UniProtKB-SubCell"/>
</dbReference>
<keyword evidence="5 7" id="KW-1133">Transmembrane helix</keyword>
<organism evidence="8 9">
    <name type="scientific">Cichlidogyrus casuarinus</name>
    <dbReference type="NCBI Taxonomy" id="1844966"/>
    <lineage>
        <taxon>Eukaryota</taxon>
        <taxon>Metazoa</taxon>
        <taxon>Spiralia</taxon>
        <taxon>Lophotrochozoa</taxon>
        <taxon>Platyhelminthes</taxon>
        <taxon>Monogenea</taxon>
        <taxon>Monopisthocotylea</taxon>
        <taxon>Dactylogyridea</taxon>
        <taxon>Ancyrocephalidae</taxon>
        <taxon>Cichlidogyrus</taxon>
    </lineage>
</organism>
<feature type="transmembrane region" description="Helical" evidence="7">
    <location>
        <begin position="45"/>
        <end position="71"/>
    </location>
</feature>
<accession>A0ABD2Q9X1</accession>
<dbReference type="Proteomes" id="UP001626550">
    <property type="component" value="Unassembled WGS sequence"/>
</dbReference>
<evidence type="ECO:0000313" key="9">
    <source>
        <dbReference type="Proteomes" id="UP001626550"/>
    </source>
</evidence>
<keyword evidence="3" id="KW-1003">Cell membrane</keyword>
<proteinExistence type="inferred from homology"/>
<keyword evidence="4 7" id="KW-0812">Transmembrane</keyword>
<evidence type="ECO:0000256" key="7">
    <source>
        <dbReference type="RuleBase" id="RU910716"/>
    </source>
</evidence>
<dbReference type="PANTHER" id="PTHR16024:SF6">
    <property type="entry name" value="XK-RELATED PROTEIN"/>
    <property type="match status" value="1"/>
</dbReference>
<comment type="caution">
    <text evidence="8">The sequence shown here is derived from an EMBL/GenBank/DDBJ whole genome shotgun (WGS) entry which is preliminary data.</text>
</comment>
<sequence>MEQFIQQHGLRGFSPIIFLFSLAAYVFDVTSDCYLVYAYSIQGDYYWSILTLVLIIIPSIIMTTFSLAWYVRESKHNRDPPRSCLAWTLRIFLHMLQLSPLVR</sequence>
<dbReference type="InterPro" id="IPR018629">
    <property type="entry name" value="XK-rel"/>
</dbReference>
<evidence type="ECO:0000256" key="4">
    <source>
        <dbReference type="ARBA" id="ARBA00022692"/>
    </source>
</evidence>
<dbReference type="AlphaFoldDB" id="A0ABD2Q9X1"/>
<keyword evidence="9" id="KW-1185">Reference proteome</keyword>
<keyword evidence="6 7" id="KW-0472">Membrane</keyword>
<evidence type="ECO:0000256" key="6">
    <source>
        <dbReference type="ARBA" id="ARBA00023136"/>
    </source>
</evidence>
<dbReference type="Pfam" id="PF09815">
    <property type="entry name" value="XK-related"/>
    <property type="match status" value="1"/>
</dbReference>
<evidence type="ECO:0000256" key="2">
    <source>
        <dbReference type="ARBA" id="ARBA00008789"/>
    </source>
</evidence>
<dbReference type="EMBL" id="JBJKFK010000554">
    <property type="protein sequence ID" value="KAL3316359.1"/>
    <property type="molecule type" value="Genomic_DNA"/>
</dbReference>
<evidence type="ECO:0000313" key="8">
    <source>
        <dbReference type="EMBL" id="KAL3316359.1"/>
    </source>
</evidence>
<gene>
    <name evidence="8" type="ORF">Ciccas_005005</name>
</gene>
<evidence type="ECO:0000256" key="1">
    <source>
        <dbReference type="ARBA" id="ARBA00004651"/>
    </source>
</evidence>
<comment type="caution">
    <text evidence="7">Lacks conserved residue(s) required for the propagation of feature annotation.</text>
</comment>
<evidence type="ECO:0000256" key="5">
    <source>
        <dbReference type="ARBA" id="ARBA00022989"/>
    </source>
</evidence>
<name>A0ABD2Q9X1_9PLAT</name>